<evidence type="ECO:0000313" key="3">
    <source>
        <dbReference type="EMBL" id="CAG5159549.1"/>
    </source>
</evidence>
<dbReference type="EMBL" id="CAJRGZ010000019">
    <property type="protein sequence ID" value="CAG5159549.1"/>
    <property type="molecule type" value="Genomic_DNA"/>
</dbReference>
<protein>
    <submittedName>
        <fullName evidence="3">Uncharacterized protein</fullName>
    </submittedName>
</protein>
<feature type="compositionally biased region" description="Basic and acidic residues" evidence="2">
    <location>
        <begin position="500"/>
        <end position="513"/>
    </location>
</feature>
<feature type="compositionally biased region" description="Basic and acidic residues" evidence="2">
    <location>
        <begin position="484"/>
        <end position="494"/>
    </location>
</feature>
<proteinExistence type="predicted"/>
<feature type="region of interest" description="Disordered" evidence="2">
    <location>
        <begin position="371"/>
        <end position="393"/>
    </location>
</feature>
<sequence length="540" mass="62339">MTNNNDNNRRDHNRPEDNPFIAFRRFADSQVSSLLNTVFTLPATIANYNNAHYAREQCLFGKADERQCAKLRDIEADIAELRNEGRELFRVGDVQAVLRNSEALMKLDRRADDTRREILGDAAKSDEQQITRRTDAGLVERVANEKGQEWGWSWDWGFPRPFDHNSKESLADSEEERARDWMQLETLLRMQSEARRLAEEFDDKAWDDPVVDVAKFNNYKESHTDDSKPRVWTWSKSWQWPLPADASQIHDAAYSPRALEQNREMNKAGVPWQAAYEDLLRAEQAETPQCMRGDERRAWGRRKIPITQQQLEETIQEKPEPSCPSGMDSDTCDDYWIHGKIPITQRQLEETMDRDEEPNCPRLATFDEPSYEYSHDHEDQHDDPPTPTQDRFPYADTVRRNAYNTILDAAHERDEESETEMDAYEHMDAVSRGSPSAPRPTSVSSAVAERTKEAKPSILSTLTTTERTVASDGSITTKVVLKKRFADGREESSETVHTQRGQETDAQRRDPWRASHNPQPTSSETESKEAKKRSGWFWSS</sequence>
<dbReference type="RefSeq" id="XP_043169179.1">
    <property type="nucleotide sequence ID" value="XM_043313244.1"/>
</dbReference>
<reference evidence="3" key="1">
    <citation type="submission" date="2021-05" db="EMBL/GenBank/DDBJ databases">
        <authorList>
            <person name="Stam R."/>
        </authorList>
    </citation>
    <scope>NUCLEOTIDE SEQUENCE</scope>
    <source>
        <strain evidence="3">CS162</strain>
    </source>
</reference>
<feature type="coiled-coil region" evidence="1">
    <location>
        <begin position="64"/>
        <end position="91"/>
    </location>
</feature>
<dbReference type="OrthoDB" id="4586300at2759"/>
<feature type="compositionally biased region" description="Basic and acidic residues" evidence="2">
    <location>
        <begin position="373"/>
        <end position="384"/>
    </location>
</feature>
<accession>A0A8J2N6J4</accession>
<gene>
    <name evidence="3" type="ORF">ALTATR162_LOCUS5625</name>
</gene>
<keyword evidence="4" id="KW-1185">Reference proteome</keyword>
<keyword evidence="1" id="KW-0175">Coiled coil</keyword>
<evidence type="ECO:0000256" key="1">
    <source>
        <dbReference type="SAM" id="Coils"/>
    </source>
</evidence>
<comment type="caution">
    <text evidence="3">The sequence shown here is derived from an EMBL/GenBank/DDBJ whole genome shotgun (WGS) entry which is preliminary data.</text>
</comment>
<organism evidence="3 4">
    <name type="scientific">Alternaria atra</name>
    <dbReference type="NCBI Taxonomy" id="119953"/>
    <lineage>
        <taxon>Eukaryota</taxon>
        <taxon>Fungi</taxon>
        <taxon>Dikarya</taxon>
        <taxon>Ascomycota</taxon>
        <taxon>Pezizomycotina</taxon>
        <taxon>Dothideomycetes</taxon>
        <taxon>Pleosporomycetidae</taxon>
        <taxon>Pleosporales</taxon>
        <taxon>Pleosporineae</taxon>
        <taxon>Pleosporaceae</taxon>
        <taxon>Alternaria</taxon>
        <taxon>Alternaria sect. Ulocladioides</taxon>
    </lineage>
</organism>
<dbReference type="AlphaFoldDB" id="A0A8J2N6J4"/>
<feature type="region of interest" description="Disordered" evidence="2">
    <location>
        <begin position="410"/>
        <end position="540"/>
    </location>
</feature>
<evidence type="ECO:0000256" key="2">
    <source>
        <dbReference type="SAM" id="MobiDB-lite"/>
    </source>
</evidence>
<dbReference type="GeneID" id="67017424"/>
<dbReference type="Proteomes" id="UP000676310">
    <property type="component" value="Unassembled WGS sequence"/>
</dbReference>
<evidence type="ECO:0000313" key="4">
    <source>
        <dbReference type="Proteomes" id="UP000676310"/>
    </source>
</evidence>
<feature type="compositionally biased region" description="Polar residues" evidence="2">
    <location>
        <begin position="458"/>
        <end position="477"/>
    </location>
</feature>
<name>A0A8J2N6J4_9PLEO</name>